<keyword evidence="1" id="KW-0812">Transmembrane</keyword>
<dbReference type="AlphaFoldDB" id="A0A7W3TP02"/>
<protein>
    <submittedName>
        <fullName evidence="2">DUF1453 domain-containing protein</fullName>
    </submittedName>
</protein>
<feature type="transmembrane region" description="Helical" evidence="1">
    <location>
        <begin position="109"/>
        <end position="130"/>
    </location>
</feature>
<proteinExistence type="predicted"/>
<gene>
    <name evidence="2" type="ORF">H4F98_13020</name>
</gene>
<reference evidence="2 3" key="1">
    <citation type="submission" date="2020-08" db="EMBL/GenBank/DDBJ databases">
        <authorList>
            <person name="Xu S."/>
            <person name="Li A."/>
        </authorList>
    </citation>
    <scope>NUCLEOTIDE SEQUENCE [LARGE SCALE GENOMIC DNA]</scope>
    <source>
        <strain evidence="2 3">119BY6-57</strain>
    </source>
</reference>
<feature type="transmembrane region" description="Helical" evidence="1">
    <location>
        <begin position="150"/>
        <end position="170"/>
    </location>
</feature>
<feature type="transmembrane region" description="Helical" evidence="1">
    <location>
        <begin position="6"/>
        <end position="26"/>
    </location>
</feature>
<feature type="transmembrane region" description="Helical" evidence="1">
    <location>
        <begin position="75"/>
        <end position="93"/>
    </location>
</feature>
<comment type="caution">
    <text evidence="2">The sequence shown here is derived from an EMBL/GenBank/DDBJ whole genome shotgun (WGS) entry which is preliminary data.</text>
</comment>
<feature type="transmembrane region" description="Helical" evidence="1">
    <location>
        <begin position="38"/>
        <end position="63"/>
    </location>
</feature>
<dbReference type="InterPro" id="IPR058247">
    <property type="entry name" value="DUF1453"/>
</dbReference>
<organism evidence="2 3">
    <name type="scientific">Marilutibacter spongiae</name>
    <dbReference type="NCBI Taxonomy" id="2025720"/>
    <lineage>
        <taxon>Bacteria</taxon>
        <taxon>Pseudomonadati</taxon>
        <taxon>Pseudomonadota</taxon>
        <taxon>Gammaproteobacteria</taxon>
        <taxon>Lysobacterales</taxon>
        <taxon>Lysobacteraceae</taxon>
        <taxon>Marilutibacter</taxon>
    </lineage>
</organism>
<accession>A0A7W3TP02</accession>
<dbReference type="RefSeq" id="WP_182688269.1">
    <property type="nucleotide sequence ID" value="NZ_JACHTF010000015.1"/>
</dbReference>
<evidence type="ECO:0000313" key="3">
    <source>
        <dbReference type="Proteomes" id="UP000523196"/>
    </source>
</evidence>
<dbReference type="EMBL" id="JACHTF010000015">
    <property type="protein sequence ID" value="MBB1061489.1"/>
    <property type="molecule type" value="Genomic_DNA"/>
</dbReference>
<keyword evidence="3" id="KW-1185">Reference proteome</keyword>
<name>A0A7W3TP02_9GAMM</name>
<evidence type="ECO:0000256" key="1">
    <source>
        <dbReference type="SAM" id="Phobius"/>
    </source>
</evidence>
<evidence type="ECO:0000313" key="2">
    <source>
        <dbReference type="EMBL" id="MBB1061489.1"/>
    </source>
</evidence>
<sequence>MPLLILPLLLLVLLAVVLVLLPLSLWQRYRAGHARRRALGWLVALNAWSLLATLPGFLLAAWLGSVWSPDALPDAAAGLAVGALLGLAGLWLTRFETVQGRLYYTPNRWMALALALLVAARIALGLWWAWHRASGGDVDGSGWQGLVQAGGLWAMGGLLLGYAIAYAWGIRRRHRRLRPSGALR</sequence>
<keyword evidence="1" id="KW-1133">Transmembrane helix</keyword>
<keyword evidence="1" id="KW-0472">Membrane</keyword>
<dbReference type="Proteomes" id="UP000523196">
    <property type="component" value="Unassembled WGS sequence"/>
</dbReference>
<dbReference type="Pfam" id="PF07301">
    <property type="entry name" value="DUF1453"/>
    <property type="match status" value="1"/>
</dbReference>